<dbReference type="Pfam" id="PF00254">
    <property type="entry name" value="FKBP_C"/>
    <property type="match status" value="1"/>
</dbReference>
<protein>
    <recommendedName>
        <fullName evidence="6">peptidylprolyl isomerase</fullName>
        <ecNumber evidence="6">5.2.1.8</ecNumber>
    </recommendedName>
</protein>
<proteinExistence type="inferred from homology"/>
<dbReference type="GO" id="GO:0003755">
    <property type="term" value="F:peptidyl-prolyl cis-trans isomerase activity"/>
    <property type="evidence" value="ECO:0007669"/>
    <property type="project" value="UniProtKB-KW"/>
</dbReference>
<dbReference type="Gene3D" id="3.10.50.40">
    <property type="match status" value="1"/>
</dbReference>
<evidence type="ECO:0000256" key="3">
    <source>
        <dbReference type="ARBA" id="ARBA00023110"/>
    </source>
</evidence>
<dbReference type="AlphaFoldDB" id="A0A4U0WXG5"/>
<dbReference type="FunFam" id="3.10.50.40:FF:000050">
    <property type="entry name" value="Peptidylprolyl isomerase"/>
    <property type="match status" value="1"/>
</dbReference>
<dbReference type="STRING" id="331657.A0A4U0WXG5"/>
<evidence type="ECO:0000259" key="8">
    <source>
        <dbReference type="PROSITE" id="PS50059"/>
    </source>
</evidence>
<evidence type="ECO:0000256" key="4">
    <source>
        <dbReference type="ARBA" id="ARBA00023235"/>
    </source>
</evidence>
<feature type="domain" description="PPIase FKBP-type" evidence="8">
    <location>
        <begin position="20"/>
        <end position="120"/>
    </location>
</feature>
<comment type="caution">
    <text evidence="9">The sequence shown here is derived from an EMBL/GenBank/DDBJ whole genome shotgun (WGS) entry which is preliminary data.</text>
</comment>
<dbReference type="OrthoDB" id="1902587at2759"/>
<sequence>MSVEKKTIKEGDGKTKPKKGDNIAMEYTGYLYDANAASNDYKGKQFDSSVGRGDFVTKIGTGQVIKGWDEGILTTNGGMTLGEKATLTISSDYAYGDRGFPGHIPPKATLIFDVELKKIN</sequence>
<gene>
    <name evidence="9" type="ORF">B0A49_04040</name>
</gene>
<dbReference type="PANTHER" id="PTHR10516">
    <property type="entry name" value="PEPTIDYL-PROLYL CIS-TRANS ISOMERASE"/>
    <property type="match status" value="1"/>
</dbReference>
<dbReference type="SUPFAM" id="SSF54534">
    <property type="entry name" value="FKBP-like"/>
    <property type="match status" value="1"/>
</dbReference>
<evidence type="ECO:0000256" key="2">
    <source>
        <dbReference type="ARBA" id="ARBA00002388"/>
    </source>
</evidence>
<keyword evidence="4 6" id="KW-0413">Isomerase</keyword>
<evidence type="ECO:0000313" key="10">
    <source>
        <dbReference type="Proteomes" id="UP000308768"/>
    </source>
</evidence>
<evidence type="ECO:0000256" key="6">
    <source>
        <dbReference type="PROSITE-ProRule" id="PRU00277"/>
    </source>
</evidence>
<dbReference type="PANTHER" id="PTHR10516:SF447">
    <property type="entry name" value="FK506-BINDING PROTEIN 1B"/>
    <property type="match status" value="1"/>
</dbReference>
<dbReference type="EMBL" id="NAJN01000848">
    <property type="protein sequence ID" value="TKA68091.1"/>
    <property type="molecule type" value="Genomic_DNA"/>
</dbReference>
<keyword evidence="3 6" id="KW-0697">Rotamase</keyword>
<comment type="similarity">
    <text evidence="5">Belongs to the FKBP-type PPIase family. FKBP1 subfamily.</text>
</comment>
<reference evidence="9 10" key="1">
    <citation type="submission" date="2017-03" db="EMBL/GenBank/DDBJ databases">
        <title>Genomes of endolithic fungi from Antarctica.</title>
        <authorList>
            <person name="Coleine C."/>
            <person name="Masonjones S."/>
            <person name="Stajich J.E."/>
        </authorList>
    </citation>
    <scope>NUCLEOTIDE SEQUENCE [LARGE SCALE GENOMIC DNA]</scope>
    <source>
        <strain evidence="9 10">CCFEE 5187</strain>
    </source>
</reference>
<dbReference type="Proteomes" id="UP000308768">
    <property type="component" value="Unassembled WGS sequence"/>
</dbReference>
<feature type="region of interest" description="Disordered" evidence="7">
    <location>
        <begin position="1"/>
        <end position="21"/>
    </location>
</feature>
<comment type="catalytic activity">
    <reaction evidence="1 6">
        <text>[protein]-peptidylproline (omega=180) = [protein]-peptidylproline (omega=0)</text>
        <dbReference type="Rhea" id="RHEA:16237"/>
        <dbReference type="Rhea" id="RHEA-COMP:10747"/>
        <dbReference type="Rhea" id="RHEA-COMP:10748"/>
        <dbReference type="ChEBI" id="CHEBI:83833"/>
        <dbReference type="ChEBI" id="CHEBI:83834"/>
        <dbReference type="EC" id="5.2.1.8"/>
    </reaction>
</comment>
<dbReference type="EC" id="5.2.1.8" evidence="6"/>
<evidence type="ECO:0000256" key="7">
    <source>
        <dbReference type="SAM" id="MobiDB-lite"/>
    </source>
</evidence>
<dbReference type="InterPro" id="IPR050689">
    <property type="entry name" value="FKBP-type_PPIase"/>
</dbReference>
<name>A0A4U0WXG5_9PEZI</name>
<accession>A0A4U0WXG5</accession>
<comment type="function">
    <text evidence="2">PPIases accelerate the folding of proteins. It catalyzes the cis-trans isomerization of proline imidic peptide bonds in oligopeptides.</text>
</comment>
<dbReference type="GO" id="GO:0005737">
    <property type="term" value="C:cytoplasm"/>
    <property type="evidence" value="ECO:0007669"/>
    <property type="project" value="TreeGrafter"/>
</dbReference>
<evidence type="ECO:0000256" key="5">
    <source>
        <dbReference type="ARBA" id="ARBA00038106"/>
    </source>
</evidence>
<evidence type="ECO:0000313" key="9">
    <source>
        <dbReference type="EMBL" id="TKA68091.1"/>
    </source>
</evidence>
<dbReference type="InterPro" id="IPR046357">
    <property type="entry name" value="PPIase_dom_sf"/>
</dbReference>
<keyword evidence="10" id="KW-1185">Reference proteome</keyword>
<dbReference type="InterPro" id="IPR001179">
    <property type="entry name" value="PPIase_FKBP_dom"/>
</dbReference>
<dbReference type="PROSITE" id="PS50059">
    <property type="entry name" value="FKBP_PPIASE"/>
    <property type="match status" value="1"/>
</dbReference>
<evidence type="ECO:0000256" key="1">
    <source>
        <dbReference type="ARBA" id="ARBA00000971"/>
    </source>
</evidence>
<organism evidence="9 10">
    <name type="scientific">Cryomyces minteri</name>
    <dbReference type="NCBI Taxonomy" id="331657"/>
    <lineage>
        <taxon>Eukaryota</taxon>
        <taxon>Fungi</taxon>
        <taxon>Dikarya</taxon>
        <taxon>Ascomycota</taxon>
        <taxon>Pezizomycotina</taxon>
        <taxon>Dothideomycetes</taxon>
        <taxon>Dothideomycetes incertae sedis</taxon>
        <taxon>Cryomyces</taxon>
    </lineage>
</organism>